<dbReference type="InterPro" id="IPR026870">
    <property type="entry name" value="Zinc_ribbon_dom"/>
</dbReference>
<evidence type="ECO:0000256" key="1">
    <source>
        <dbReference type="SAM" id="MobiDB-lite"/>
    </source>
</evidence>
<dbReference type="RefSeq" id="WP_123191287.1">
    <property type="nucleotide sequence ID" value="NZ_QICD01000002.1"/>
</dbReference>
<reference evidence="5" key="1">
    <citation type="submission" date="2018-05" db="EMBL/GenBank/DDBJ databases">
        <title>Genome Sequencing of selected type strains of the family Eggerthellaceae.</title>
        <authorList>
            <person name="Danylec N."/>
            <person name="Stoll D.A."/>
            <person name="Doetsch A."/>
            <person name="Huch M."/>
        </authorList>
    </citation>
    <scope>NUCLEOTIDE SEQUENCE [LARGE SCALE GENOMIC DNA]</scope>
    <source>
        <strain evidence="5">DSM 16106</strain>
    </source>
</reference>
<feature type="region of interest" description="Disordered" evidence="1">
    <location>
        <begin position="36"/>
        <end position="86"/>
    </location>
</feature>
<dbReference type="CDD" id="cd06577">
    <property type="entry name" value="PASTA_pknB"/>
    <property type="match status" value="3"/>
</dbReference>
<evidence type="ECO:0000313" key="5">
    <source>
        <dbReference type="Proteomes" id="UP000278632"/>
    </source>
</evidence>
<dbReference type="SMART" id="SM00740">
    <property type="entry name" value="PASTA"/>
    <property type="match status" value="3"/>
</dbReference>
<organism evidence="4 5">
    <name type="scientific">Paraeggerthella hongkongensis</name>
    <dbReference type="NCBI Taxonomy" id="230658"/>
    <lineage>
        <taxon>Bacteria</taxon>
        <taxon>Bacillati</taxon>
        <taxon>Actinomycetota</taxon>
        <taxon>Coriobacteriia</taxon>
        <taxon>Eggerthellales</taxon>
        <taxon>Eggerthellaceae</taxon>
        <taxon>Paraeggerthella</taxon>
    </lineage>
</organism>
<dbReference type="InterPro" id="IPR005543">
    <property type="entry name" value="PASTA_dom"/>
</dbReference>
<dbReference type="AlphaFoldDB" id="A0A3N0BJA7"/>
<evidence type="ECO:0000313" key="4">
    <source>
        <dbReference type="EMBL" id="RNL48363.1"/>
    </source>
</evidence>
<dbReference type="Pfam" id="PF03793">
    <property type="entry name" value="PASTA"/>
    <property type="match status" value="3"/>
</dbReference>
<name>A0A3N0BJA7_9ACTN</name>
<comment type="caution">
    <text evidence="4">The sequence shown here is derived from an EMBL/GenBank/DDBJ whole genome shotgun (WGS) entry which is preliminary data.</text>
</comment>
<keyword evidence="2" id="KW-0472">Membrane</keyword>
<keyword evidence="5" id="KW-1185">Reference proteome</keyword>
<dbReference type="EMBL" id="QICD01000002">
    <property type="protein sequence ID" value="RNL48363.1"/>
    <property type="molecule type" value="Genomic_DNA"/>
</dbReference>
<gene>
    <name evidence="4" type="ORF">DMP08_01745</name>
</gene>
<feature type="region of interest" description="Disordered" evidence="1">
    <location>
        <begin position="159"/>
        <end position="197"/>
    </location>
</feature>
<evidence type="ECO:0000259" key="3">
    <source>
        <dbReference type="PROSITE" id="PS51178"/>
    </source>
</evidence>
<feature type="transmembrane region" description="Helical" evidence="2">
    <location>
        <begin position="204"/>
        <end position="224"/>
    </location>
</feature>
<feature type="compositionally biased region" description="Acidic residues" evidence="1">
    <location>
        <begin position="98"/>
        <end position="119"/>
    </location>
</feature>
<protein>
    <submittedName>
        <fullName evidence="4">Penicillin-binding protein</fullName>
    </submittedName>
</protein>
<dbReference type="Proteomes" id="UP000278632">
    <property type="component" value="Unassembled WGS sequence"/>
</dbReference>
<dbReference type="Gene3D" id="3.30.10.20">
    <property type="match status" value="3"/>
</dbReference>
<dbReference type="OrthoDB" id="3171453at2"/>
<dbReference type="Pfam" id="PF13240">
    <property type="entry name" value="Zn_Ribbon_1"/>
    <property type="match status" value="1"/>
</dbReference>
<evidence type="ECO:0000256" key="2">
    <source>
        <dbReference type="SAM" id="Phobius"/>
    </source>
</evidence>
<keyword evidence="2" id="KW-0812">Transmembrane</keyword>
<keyword evidence="2" id="KW-1133">Transmembrane helix</keyword>
<accession>A0A3N0BJA7</accession>
<feature type="domain" description="PASTA" evidence="3">
    <location>
        <begin position="230"/>
        <end position="293"/>
    </location>
</feature>
<sequence>MICPHCHSENRDGAKFCNECGLPLSGKIAEVAAAVDADRESVAPEPEATNDDGLDPDFAGSVSSDEEEPNAGVQAGSSGPLDPAKLPAIDVAGVNVDEDGNAFDLSPSDEETALDEASEEPSARDDDLTPFVPKRSQEDFEAGRTADLSGLDECLVDSNYVPPQSSWRSGGTMEMPRIEGGAAPKQKEFRAPDPNAKKAGKGKVVAIVLACLVAAAGIAAVATYQMELWGGRILPNVVGMTQTDAAYVLEGKGFTVRTMQVKSDETEGVVLLMDPGAGARQDEGTEVVIHVSEARVVPETVGIQRDEAAAKLKEFGFENVKFVTQKSDEREGIVLAVSPEAGTKAKANEPVTVTVAAAYTVPDITGMTWDQAVAAIEAEGLTATSAYVYDDAAADGTILGTSPAAGEKVASGSSVTVNIARSRGAELTAAAQAYLASAGTVSIGGTTYAIQSVDGITYQGNDTTAFTITAAAITTLDGETVRGSYKQKSGVIVWDSANNIVSIS</sequence>
<feature type="region of interest" description="Disordered" evidence="1">
    <location>
        <begin position="98"/>
        <end position="142"/>
    </location>
</feature>
<feature type="domain" description="PASTA" evidence="3">
    <location>
        <begin position="355"/>
        <end position="421"/>
    </location>
</feature>
<proteinExistence type="predicted"/>
<dbReference type="PROSITE" id="PS51178">
    <property type="entry name" value="PASTA"/>
    <property type="match status" value="2"/>
</dbReference>